<name>A0ABW3HV88_9BACL</name>
<keyword evidence="11" id="KW-1185">Reference proteome</keyword>
<dbReference type="InterPro" id="IPR011006">
    <property type="entry name" value="CheY-like_superfamily"/>
</dbReference>
<evidence type="ECO:0000256" key="7">
    <source>
        <dbReference type="PROSITE-ProRule" id="PRU01091"/>
    </source>
</evidence>
<dbReference type="InterPro" id="IPR001867">
    <property type="entry name" value="OmpR/PhoB-type_DNA-bd"/>
</dbReference>
<proteinExistence type="predicted"/>
<dbReference type="SMART" id="SM00862">
    <property type="entry name" value="Trans_reg_C"/>
    <property type="match status" value="1"/>
</dbReference>
<evidence type="ECO:0000313" key="10">
    <source>
        <dbReference type="EMBL" id="MFD0961433.1"/>
    </source>
</evidence>
<protein>
    <submittedName>
        <fullName evidence="10">Response regulator transcription factor</fullName>
    </submittedName>
</protein>
<keyword evidence="4 7" id="KW-0238">DNA-binding</keyword>
<dbReference type="PROSITE" id="PS50110">
    <property type="entry name" value="RESPONSE_REGULATORY"/>
    <property type="match status" value="1"/>
</dbReference>
<dbReference type="PROSITE" id="PS51755">
    <property type="entry name" value="OMPR_PHOB"/>
    <property type="match status" value="1"/>
</dbReference>
<dbReference type="SUPFAM" id="SSF52172">
    <property type="entry name" value="CheY-like"/>
    <property type="match status" value="1"/>
</dbReference>
<accession>A0ABW3HV88</accession>
<dbReference type="Gene3D" id="1.10.10.10">
    <property type="entry name" value="Winged helix-like DNA-binding domain superfamily/Winged helix DNA-binding domain"/>
    <property type="match status" value="1"/>
</dbReference>
<dbReference type="InterPro" id="IPR001789">
    <property type="entry name" value="Sig_transdc_resp-reg_receiver"/>
</dbReference>
<dbReference type="Proteomes" id="UP001596989">
    <property type="component" value="Unassembled WGS sequence"/>
</dbReference>
<evidence type="ECO:0000256" key="2">
    <source>
        <dbReference type="ARBA" id="ARBA00023012"/>
    </source>
</evidence>
<dbReference type="RefSeq" id="WP_377566990.1">
    <property type="nucleotide sequence ID" value="NZ_JBHTJZ010000035.1"/>
</dbReference>
<evidence type="ECO:0000256" key="4">
    <source>
        <dbReference type="ARBA" id="ARBA00023125"/>
    </source>
</evidence>
<feature type="DNA-binding region" description="OmpR/PhoB-type" evidence="7">
    <location>
        <begin position="131"/>
        <end position="229"/>
    </location>
</feature>
<dbReference type="PANTHER" id="PTHR48111:SF40">
    <property type="entry name" value="PHOSPHATE REGULON TRANSCRIPTIONAL REGULATORY PROTEIN PHOB"/>
    <property type="match status" value="1"/>
</dbReference>
<evidence type="ECO:0000256" key="6">
    <source>
        <dbReference type="PROSITE-ProRule" id="PRU00169"/>
    </source>
</evidence>
<dbReference type="Gene3D" id="6.10.250.690">
    <property type="match status" value="1"/>
</dbReference>
<gene>
    <name evidence="10" type="ORF">ACFQ2I_18940</name>
</gene>
<feature type="domain" description="Response regulatory" evidence="8">
    <location>
        <begin position="5"/>
        <end position="119"/>
    </location>
</feature>
<dbReference type="CDD" id="cd00383">
    <property type="entry name" value="trans_reg_C"/>
    <property type="match status" value="1"/>
</dbReference>
<dbReference type="InterPro" id="IPR036388">
    <property type="entry name" value="WH-like_DNA-bd_sf"/>
</dbReference>
<organism evidence="10 11">
    <name type="scientific">Paenibacillus chungangensis</name>
    <dbReference type="NCBI Taxonomy" id="696535"/>
    <lineage>
        <taxon>Bacteria</taxon>
        <taxon>Bacillati</taxon>
        <taxon>Bacillota</taxon>
        <taxon>Bacilli</taxon>
        <taxon>Bacillales</taxon>
        <taxon>Paenibacillaceae</taxon>
        <taxon>Paenibacillus</taxon>
    </lineage>
</organism>
<feature type="modified residue" description="4-aspartylphosphate" evidence="6">
    <location>
        <position position="54"/>
    </location>
</feature>
<dbReference type="SMART" id="SM00448">
    <property type="entry name" value="REC"/>
    <property type="match status" value="1"/>
</dbReference>
<comment type="caution">
    <text evidence="10">The sequence shown here is derived from an EMBL/GenBank/DDBJ whole genome shotgun (WGS) entry which is preliminary data.</text>
</comment>
<keyword evidence="5" id="KW-0804">Transcription</keyword>
<dbReference type="Pfam" id="PF00072">
    <property type="entry name" value="Response_reg"/>
    <property type="match status" value="1"/>
</dbReference>
<feature type="domain" description="OmpR/PhoB-type" evidence="9">
    <location>
        <begin position="131"/>
        <end position="229"/>
    </location>
</feature>
<evidence type="ECO:0000259" key="8">
    <source>
        <dbReference type="PROSITE" id="PS50110"/>
    </source>
</evidence>
<evidence type="ECO:0000259" key="9">
    <source>
        <dbReference type="PROSITE" id="PS51755"/>
    </source>
</evidence>
<keyword evidence="1 6" id="KW-0597">Phosphoprotein</keyword>
<dbReference type="PANTHER" id="PTHR48111">
    <property type="entry name" value="REGULATOR OF RPOS"/>
    <property type="match status" value="1"/>
</dbReference>
<dbReference type="CDD" id="cd17574">
    <property type="entry name" value="REC_OmpR"/>
    <property type="match status" value="1"/>
</dbReference>
<keyword evidence="3" id="KW-0805">Transcription regulation</keyword>
<dbReference type="InterPro" id="IPR039420">
    <property type="entry name" value="WalR-like"/>
</dbReference>
<dbReference type="Pfam" id="PF00486">
    <property type="entry name" value="Trans_reg_C"/>
    <property type="match status" value="1"/>
</dbReference>
<reference evidence="11" key="1">
    <citation type="journal article" date="2019" name="Int. J. Syst. Evol. Microbiol.">
        <title>The Global Catalogue of Microorganisms (GCM) 10K type strain sequencing project: providing services to taxonomists for standard genome sequencing and annotation.</title>
        <authorList>
            <consortium name="The Broad Institute Genomics Platform"/>
            <consortium name="The Broad Institute Genome Sequencing Center for Infectious Disease"/>
            <person name="Wu L."/>
            <person name="Ma J."/>
        </authorList>
    </citation>
    <scope>NUCLEOTIDE SEQUENCE [LARGE SCALE GENOMIC DNA]</scope>
    <source>
        <strain evidence="11">CCUG 59129</strain>
    </source>
</reference>
<sequence>MTDSRILIVDDDPDIRHLIGIHLQEESMPYAEASSGEEALQLLQRESFDLIILDLMMDDTDGLQALQHIRSSHNHTPVIVVSALSETEKKIKTLGLGADDYVTKPFIPSELVARVLANIRRSRSPLTTVTANRLQFGPIILHLDSLSMEKEGEKFQLTQTECDLLSVFMRKPGHTFTKDELYQAVWNHDQYDPNSLSVYINFLRKKIEDNPKMPSYIQTIRGIGYRFTES</sequence>
<evidence type="ECO:0000313" key="11">
    <source>
        <dbReference type="Proteomes" id="UP001596989"/>
    </source>
</evidence>
<dbReference type="EMBL" id="JBHTJZ010000035">
    <property type="protein sequence ID" value="MFD0961433.1"/>
    <property type="molecule type" value="Genomic_DNA"/>
</dbReference>
<evidence type="ECO:0000256" key="5">
    <source>
        <dbReference type="ARBA" id="ARBA00023163"/>
    </source>
</evidence>
<evidence type="ECO:0000256" key="1">
    <source>
        <dbReference type="ARBA" id="ARBA00022553"/>
    </source>
</evidence>
<evidence type="ECO:0000256" key="3">
    <source>
        <dbReference type="ARBA" id="ARBA00023015"/>
    </source>
</evidence>
<keyword evidence="2" id="KW-0902">Two-component regulatory system</keyword>
<dbReference type="Gene3D" id="3.40.50.2300">
    <property type="match status" value="1"/>
</dbReference>